<evidence type="ECO:0000313" key="1">
    <source>
        <dbReference type="EMBL" id="DAD55802.1"/>
    </source>
</evidence>
<organism evidence="1">
    <name type="scientific">Bacteriophage sp</name>
    <dbReference type="NCBI Taxonomy" id="38018"/>
    <lineage>
        <taxon>Viruses</taxon>
    </lineage>
</organism>
<reference evidence="1" key="1">
    <citation type="journal article" date="2021" name="Proc. Natl. Acad. Sci. U.S.A.">
        <title>A Catalog of Tens of Thousands of Viruses from Human Metagenomes Reveals Hidden Associations with Chronic Diseases.</title>
        <authorList>
            <person name="Tisza M.J."/>
            <person name="Buck C.B."/>
        </authorList>
    </citation>
    <scope>NUCLEOTIDE SEQUENCE</scope>
    <source>
        <strain evidence="1">CtOZu12</strain>
    </source>
</reference>
<sequence length="99" mass="11600">MAETNIDFIHGEDTVVWSSDYFTVIRTMEEYLKNYPDEVSIVSDYSDSDGQNRCLTIKIPAKWMRNPRPPKSRNLTEEQREAMVERGKRIAASRWGNKE</sequence>
<protein>
    <submittedName>
        <fullName evidence="1">Uncharacterized protein</fullName>
    </submittedName>
</protein>
<dbReference type="EMBL" id="BK029940">
    <property type="protein sequence ID" value="DAD55802.1"/>
    <property type="molecule type" value="Genomic_DNA"/>
</dbReference>
<accession>A0A8D9PEL0</accession>
<name>A0A8D9PEL0_9VIRU</name>
<proteinExistence type="predicted"/>